<keyword evidence="2" id="KW-1185">Reference proteome</keyword>
<dbReference type="Proteomes" id="UP001057481">
    <property type="component" value="Unassembled WGS sequence"/>
</dbReference>
<accession>A0ABT0VIX3</accession>
<protein>
    <recommendedName>
        <fullName evidence="3">DUF4868 domain-containing protein</fullName>
    </recommendedName>
</protein>
<proteinExistence type="predicted"/>
<reference evidence="1" key="1">
    <citation type="submission" date="2021-04" db="EMBL/GenBank/DDBJ databases">
        <title>Taxonomic assessment of Weissella genus.</title>
        <authorList>
            <person name="Fanelli F."/>
            <person name="Chieffi D."/>
            <person name="Dell'Aquila A."/>
            <person name="Gyu-Sung C."/>
            <person name="Franz C.M.A.P."/>
            <person name="Fusco V."/>
        </authorList>
    </citation>
    <scope>NUCLEOTIDE SEQUENCE</scope>
    <source>
        <strain evidence="1">LMG 25373</strain>
    </source>
</reference>
<organism evidence="1 2">
    <name type="scientific">Periweissella beninensis</name>
    <dbReference type="NCBI Taxonomy" id="504936"/>
    <lineage>
        <taxon>Bacteria</taxon>
        <taxon>Bacillati</taxon>
        <taxon>Bacillota</taxon>
        <taxon>Bacilli</taxon>
        <taxon>Lactobacillales</taxon>
        <taxon>Lactobacillaceae</taxon>
        <taxon>Periweissella</taxon>
    </lineage>
</organism>
<evidence type="ECO:0000313" key="2">
    <source>
        <dbReference type="Proteomes" id="UP001057481"/>
    </source>
</evidence>
<gene>
    <name evidence="1" type="ORF">KAK10_05490</name>
</gene>
<dbReference type="EMBL" id="JAGMVS010000063">
    <property type="protein sequence ID" value="MCM2437359.1"/>
    <property type="molecule type" value="Genomic_DNA"/>
</dbReference>
<dbReference type="RefSeq" id="WP_205143500.1">
    <property type="nucleotide sequence ID" value="NZ_JAFBDN010000006.1"/>
</dbReference>
<sequence>MTLVAGTIVVVREGMPSYLVVKNNEQVNFFSAKMHKHRNETALGTIIQALKPYFDIDNLRLDELTSVKIQKEMCSLYVFKVVNFNLIELADNNFKFVEASNIHTLLETVDMNAAPKLL</sequence>
<evidence type="ECO:0000313" key="1">
    <source>
        <dbReference type="EMBL" id="MCM2437359.1"/>
    </source>
</evidence>
<evidence type="ECO:0008006" key="3">
    <source>
        <dbReference type="Google" id="ProtNLM"/>
    </source>
</evidence>
<comment type="caution">
    <text evidence="1">The sequence shown here is derived from an EMBL/GenBank/DDBJ whole genome shotgun (WGS) entry which is preliminary data.</text>
</comment>
<name>A0ABT0VIX3_9LACO</name>